<dbReference type="EMBL" id="VSSQ01000538">
    <property type="protein sequence ID" value="MPL97040.1"/>
    <property type="molecule type" value="Genomic_DNA"/>
</dbReference>
<comment type="caution">
    <text evidence="1">The sequence shown here is derived from an EMBL/GenBank/DDBJ whole genome shotgun (WGS) entry which is preliminary data.</text>
</comment>
<proteinExistence type="predicted"/>
<dbReference type="AlphaFoldDB" id="A0A644W0V0"/>
<accession>A0A644W0V0</accession>
<evidence type="ECO:0008006" key="2">
    <source>
        <dbReference type="Google" id="ProtNLM"/>
    </source>
</evidence>
<organism evidence="1">
    <name type="scientific">bioreactor metagenome</name>
    <dbReference type="NCBI Taxonomy" id="1076179"/>
    <lineage>
        <taxon>unclassified sequences</taxon>
        <taxon>metagenomes</taxon>
        <taxon>ecological metagenomes</taxon>
    </lineage>
</organism>
<evidence type="ECO:0000313" key="1">
    <source>
        <dbReference type="EMBL" id="MPL97040.1"/>
    </source>
</evidence>
<name>A0A644W0V0_9ZZZZ</name>
<protein>
    <recommendedName>
        <fullName evidence="2">AbiEi antitoxin C-terminal domain-containing protein</fullName>
    </recommendedName>
</protein>
<gene>
    <name evidence="1" type="ORF">SDC9_43228</name>
</gene>
<sequence>MNSSRKYDLILSVYNDKRSVFTLNDIAMLICESNFKRLNERLNYYVRTGKLLRPRKGIYVKFNYDPEELACTLYTPSYISLEYVLQKAGVVFQYDERITAVSYLSRSIDVENQIYSYRKIKGDIIIVTQGIVQRNNVNIATPERAFLDVLYLNTTYSFDNLNPLDKDLVYKLLPIYNSKKMTKRVSKLFSND</sequence>
<reference evidence="1" key="1">
    <citation type="submission" date="2019-08" db="EMBL/GenBank/DDBJ databases">
        <authorList>
            <person name="Kucharzyk K."/>
            <person name="Murdoch R.W."/>
            <person name="Higgins S."/>
            <person name="Loffler F."/>
        </authorList>
    </citation>
    <scope>NUCLEOTIDE SEQUENCE</scope>
</reference>